<accession>A0A8S5L907</accession>
<reference evidence="1" key="1">
    <citation type="journal article" date="2021" name="Proc. Natl. Acad. Sci. U.S.A.">
        <title>A Catalog of Tens of Thousands of Viruses from Human Metagenomes Reveals Hidden Associations with Chronic Diseases.</title>
        <authorList>
            <person name="Tisza M.J."/>
            <person name="Buck C.B."/>
        </authorList>
    </citation>
    <scope>NUCLEOTIDE SEQUENCE</scope>
    <source>
        <strain evidence="1">CtSyg22</strain>
    </source>
</reference>
<protein>
    <submittedName>
        <fullName evidence="1">Toxin</fullName>
    </submittedName>
</protein>
<evidence type="ECO:0000313" key="1">
    <source>
        <dbReference type="EMBL" id="DAD66427.1"/>
    </source>
</evidence>
<name>A0A8S5L907_9CAUD</name>
<sequence length="58" mass="6740">MKEKIIKKVNFNKGGTGGYAARIILNNEWINDMGITKEDNEIELIYKQETKEIVIKKK</sequence>
<dbReference type="EMBL" id="BK014660">
    <property type="protein sequence ID" value="DAD66427.1"/>
    <property type="molecule type" value="Genomic_DNA"/>
</dbReference>
<proteinExistence type="predicted"/>
<organism evidence="1">
    <name type="scientific">Myoviridae sp. ctSyg22</name>
    <dbReference type="NCBI Taxonomy" id="2823545"/>
    <lineage>
        <taxon>Viruses</taxon>
        <taxon>Duplodnaviria</taxon>
        <taxon>Heunggongvirae</taxon>
        <taxon>Uroviricota</taxon>
        <taxon>Caudoviricetes</taxon>
    </lineage>
</organism>